<gene>
    <name evidence="2" type="ORF">RMCT_2997</name>
</gene>
<dbReference type="EMBL" id="BCTB01000027">
    <property type="protein sequence ID" value="GAT16028.1"/>
    <property type="molecule type" value="Genomic_DNA"/>
</dbReference>
<accession>A0A117IMZ3</accession>
<dbReference type="Proteomes" id="UP000069654">
    <property type="component" value="Unassembled WGS sequence"/>
</dbReference>
<reference evidence="2 3" key="1">
    <citation type="journal article" date="2016" name="Genome Announc.">
        <title>Draft Genome Sequences of Five Rapidly Growing Mycobacterium Species, M. thermoresistibile, M. fortuitum subsp. acetamidolyticum, M. canariasense, M. brisbanense, and M. novocastrense.</title>
        <authorList>
            <person name="Katahira K."/>
            <person name="Ogura Y."/>
            <person name="Gotoh Y."/>
            <person name="Hayashi T."/>
        </authorList>
    </citation>
    <scope>NUCLEOTIDE SEQUENCE [LARGE SCALE GENOMIC DNA]</scope>
    <source>
        <strain evidence="2 3">JCM6362</strain>
    </source>
</reference>
<dbReference type="STRING" id="1797.RMCT_2997"/>
<sequence>MSPGRLAAGVAVVLAGGMALGVGLSTMNPVRDNVLDVSDVERDVAEILLDPIDGYGVDGLTSVRCNGGKDPVVRAGAEFFCDAVVDGKTRRVLVVFQDDAGTYAVDRPR</sequence>
<name>A0A117IMZ3_MYCTH</name>
<comment type="caution">
    <text evidence="2">The sequence shown here is derived from an EMBL/GenBank/DDBJ whole genome shotgun (WGS) entry which is preliminary data.</text>
</comment>
<feature type="domain" description="DUF4333" evidence="1">
    <location>
        <begin position="21"/>
        <end position="101"/>
    </location>
</feature>
<dbReference type="InterPro" id="IPR025637">
    <property type="entry name" value="DUF4333"/>
</dbReference>
<evidence type="ECO:0000313" key="3">
    <source>
        <dbReference type="Proteomes" id="UP000069654"/>
    </source>
</evidence>
<proteinExistence type="predicted"/>
<organism evidence="2 3">
    <name type="scientific">Mycolicibacterium thermoresistibile</name>
    <name type="common">Mycobacterium thermoresistibile</name>
    <dbReference type="NCBI Taxonomy" id="1797"/>
    <lineage>
        <taxon>Bacteria</taxon>
        <taxon>Bacillati</taxon>
        <taxon>Actinomycetota</taxon>
        <taxon>Actinomycetes</taxon>
        <taxon>Mycobacteriales</taxon>
        <taxon>Mycobacteriaceae</taxon>
        <taxon>Mycolicibacterium</taxon>
    </lineage>
</organism>
<protein>
    <recommendedName>
        <fullName evidence="1">DUF4333 domain-containing protein</fullName>
    </recommendedName>
</protein>
<dbReference type="Pfam" id="PF14230">
    <property type="entry name" value="DUF4333"/>
    <property type="match status" value="1"/>
</dbReference>
<evidence type="ECO:0000259" key="1">
    <source>
        <dbReference type="Pfam" id="PF14230"/>
    </source>
</evidence>
<dbReference type="AlphaFoldDB" id="A0A117IMZ3"/>
<reference evidence="3" key="2">
    <citation type="submission" date="2016-02" db="EMBL/GenBank/DDBJ databases">
        <title>Draft genome sequence of five rapidly growing Mycobacterium species.</title>
        <authorList>
            <person name="Katahira K."/>
            <person name="Gotou Y."/>
            <person name="Iida K."/>
            <person name="Ogura Y."/>
            <person name="Hayashi T."/>
        </authorList>
    </citation>
    <scope>NUCLEOTIDE SEQUENCE [LARGE SCALE GENOMIC DNA]</scope>
    <source>
        <strain evidence="3">JCM6362</strain>
    </source>
</reference>
<dbReference type="OMA" id="PINGYGR"/>
<evidence type="ECO:0000313" key="2">
    <source>
        <dbReference type="EMBL" id="GAT16028.1"/>
    </source>
</evidence>